<evidence type="ECO:0000256" key="7">
    <source>
        <dbReference type="PROSITE-ProRule" id="PRU00169"/>
    </source>
</evidence>
<name>A0AA96WV48_9CYAN</name>
<dbReference type="SMART" id="SM00388">
    <property type="entry name" value="HisKA"/>
    <property type="match status" value="1"/>
</dbReference>
<dbReference type="Pfam" id="PF00512">
    <property type="entry name" value="HisKA"/>
    <property type="match status" value="1"/>
</dbReference>
<dbReference type="NCBIfam" id="TIGR00229">
    <property type="entry name" value="sensory_box"/>
    <property type="match status" value="1"/>
</dbReference>
<keyword evidence="6" id="KW-0902">Two-component regulatory system</keyword>
<evidence type="ECO:0000256" key="5">
    <source>
        <dbReference type="ARBA" id="ARBA00022777"/>
    </source>
</evidence>
<evidence type="ECO:0000256" key="1">
    <source>
        <dbReference type="ARBA" id="ARBA00000085"/>
    </source>
</evidence>
<dbReference type="InterPro" id="IPR001789">
    <property type="entry name" value="Sig_transdc_resp-reg_receiver"/>
</dbReference>
<dbReference type="SMART" id="SM00091">
    <property type="entry name" value="PAS"/>
    <property type="match status" value="1"/>
</dbReference>
<dbReference type="Gene3D" id="1.10.287.130">
    <property type="match status" value="1"/>
</dbReference>
<dbReference type="InterPro" id="IPR050736">
    <property type="entry name" value="Sensor_HK_Regulatory"/>
</dbReference>
<feature type="domain" description="PAC" evidence="11">
    <location>
        <begin position="204"/>
        <end position="259"/>
    </location>
</feature>
<evidence type="ECO:0000256" key="4">
    <source>
        <dbReference type="ARBA" id="ARBA00022679"/>
    </source>
</evidence>
<protein>
    <recommendedName>
        <fullName evidence="2">histidine kinase</fullName>
        <ecNumber evidence="2">2.7.13.3</ecNumber>
    </recommendedName>
</protein>
<dbReference type="InterPro" id="IPR036097">
    <property type="entry name" value="HisK_dim/P_sf"/>
</dbReference>
<dbReference type="Pfam" id="PF00989">
    <property type="entry name" value="PAS"/>
    <property type="match status" value="1"/>
</dbReference>
<dbReference type="InterPro" id="IPR000700">
    <property type="entry name" value="PAS-assoc_C"/>
</dbReference>
<dbReference type="EMBL" id="CP053586">
    <property type="protein sequence ID" value="WNZ24072.1"/>
    <property type="molecule type" value="Genomic_DNA"/>
</dbReference>
<dbReference type="CDD" id="cd00130">
    <property type="entry name" value="PAS"/>
    <property type="match status" value="1"/>
</dbReference>
<gene>
    <name evidence="12" type="ORF">HJG54_15195</name>
</gene>
<feature type="domain" description="Histidine kinase" evidence="8">
    <location>
        <begin position="263"/>
        <end position="497"/>
    </location>
</feature>
<dbReference type="PRINTS" id="PR00344">
    <property type="entry name" value="BCTRLSENSOR"/>
</dbReference>
<dbReference type="Pfam" id="PF02518">
    <property type="entry name" value="HATPase_c"/>
    <property type="match status" value="1"/>
</dbReference>
<dbReference type="InterPro" id="IPR005467">
    <property type="entry name" value="His_kinase_dom"/>
</dbReference>
<reference evidence="12" key="1">
    <citation type="submission" date="2020-05" db="EMBL/GenBank/DDBJ databases">
        <authorList>
            <person name="Zhu T."/>
            <person name="Keshari N."/>
            <person name="Lu X."/>
        </authorList>
    </citation>
    <scope>NUCLEOTIDE SEQUENCE</scope>
    <source>
        <strain evidence="12">NK1-12</strain>
    </source>
</reference>
<evidence type="ECO:0000256" key="3">
    <source>
        <dbReference type="ARBA" id="ARBA00022553"/>
    </source>
</evidence>
<dbReference type="SUPFAM" id="SSF55785">
    <property type="entry name" value="PYP-like sensor domain (PAS domain)"/>
    <property type="match status" value="1"/>
</dbReference>
<keyword evidence="4" id="KW-0808">Transferase</keyword>
<keyword evidence="3 7" id="KW-0597">Phosphoprotein</keyword>
<evidence type="ECO:0000256" key="6">
    <source>
        <dbReference type="ARBA" id="ARBA00023012"/>
    </source>
</evidence>
<dbReference type="Gene3D" id="3.30.450.20">
    <property type="entry name" value="PAS domain"/>
    <property type="match status" value="1"/>
</dbReference>
<feature type="domain" description="PAS" evidence="10">
    <location>
        <begin position="136"/>
        <end position="191"/>
    </location>
</feature>
<dbReference type="GO" id="GO:0000155">
    <property type="term" value="F:phosphorelay sensor kinase activity"/>
    <property type="evidence" value="ECO:0007669"/>
    <property type="project" value="InterPro"/>
</dbReference>
<dbReference type="SMART" id="SM00448">
    <property type="entry name" value="REC"/>
    <property type="match status" value="1"/>
</dbReference>
<evidence type="ECO:0000259" key="9">
    <source>
        <dbReference type="PROSITE" id="PS50110"/>
    </source>
</evidence>
<dbReference type="PANTHER" id="PTHR43711">
    <property type="entry name" value="TWO-COMPONENT HISTIDINE KINASE"/>
    <property type="match status" value="1"/>
</dbReference>
<dbReference type="SUPFAM" id="SSF55874">
    <property type="entry name" value="ATPase domain of HSP90 chaperone/DNA topoisomerase II/histidine kinase"/>
    <property type="match status" value="1"/>
</dbReference>
<sequence>MNTSLRVLFVEDSEADTQVVLQELCKGGYAPIYQRVDSPVMMQLALQQSQWDVIICDYLLPSFSAPDALQILKTSGLDLPFIVLSGLIGEDVAVEIMRAGASDYLFKGHLKRLVPAIARELRDAEMRRAKRQAEASAFQLAAIVEASEDAIISTDLQGRVLTWNPGAERLYGYSAAEVKGKSLLDLIQPDSNLLSAATQHSGTRAIDCRQVIQQRKTGELIEVLLTVSLIREANSRVVGFAVVARDNSERQLIQRMKDEFVSIINHELRTPLASLQASIDLLLTGKLGDLSHQGVRMLNIAAKNIDRLVQLTSNILDFEGLSSGKITILKQPCDIGELVNQTVATVQSTAGQQGIELLVTTQSVSVSLDAERISQVLHHLLMNAIRFSNAGGRVWLEVELRDDGKVDSIALSHCKAIKKPYVLVKVKDEGQGIPADKLEAIFGQFQQVDASDTRRQGGAGLGLAICRSIIQQHQGTLWVESTIGQGSIFYLALPVQRVAVQA</sequence>
<dbReference type="SUPFAM" id="SSF52172">
    <property type="entry name" value="CheY-like"/>
    <property type="match status" value="1"/>
</dbReference>
<keyword evidence="5" id="KW-0418">Kinase</keyword>
<dbReference type="Pfam" id="PF00072">
    <property type="entry name" value="Response_reg"/>
    <property type="match status" value="1"/>
</dbReference>
<dbReference type="FunFam" id="3.30.565.10:FF:000006">
    <property type="entry name" value="Sensor histidine kinase WalK"/>
    <property type="match status" value="1"/>
</dbReference>
<evidence type="ECO:0000259" key="11">
    <source>
        <dbReference type="PROSITE" id="PS50113"/>
    </source>
</evidence>
<dbReference type="CDD" id="cd00156">
    <property type="entry name" value="REC"/>
    <property type="match status" value="1"/>
</dbReference>
<dbReference type="EC" id="2.7.13.3" evidence="2"/>
<feature type="domain" description="Response regulatory" evidence="9">
    <location>
        <begin position="6"/>
        <end position="122"/>
    </location>
</feature>
<proteinExistence type="predicted"/>
<dbReference type="RefSeq" id="WP_316429667.1">
    <property type="nucleotide sequence ID" value="NZ_CP053586.1"/>
</dbReference>
<dbReference type="InterPro" id="IPR000014">
    <property type="entry name" value="PAS"/>
</dbReference>
<dbReference type="SUPFAM" id="SSF47384">
    <property type="entry name" value="Homodimeric domain of signal transducing histidine kinase"/>
    <property type="match status" value="1"/>
</dbReference>
<dbReference type="Gene3D" id="3.30.565.10">
    <property type="entry name" value="Histidine kinase-like ATPase, C-terminal domain"/>
    <property type="match status" value="1"/>
</dbReference>
<dbReference type="PROSITE" id="PS50110">
    <property type="entry name" value="RESPONSE_REGULATORY"/>
    <property type="match status" value="1"/>
</dbReference>
<dbReference type="InterPro" id="IPR013767">
    <property type="entry name" value="PAS_fold"/>
</dbReference>
<feature type="modified residue" description="4-aspartylphosphate" evidence="7">
    <location>
        <position position="57"/>
    </location>
</feature>
<dbReference type="InterPro" id="IPR004358">
    <property type="entry name" value="Sig_transdc_His_kin-like_C"/>
</dbReference>
<dbReference type="Gene3D" id="3.40.50.2300">
    <property type="match status" value="1"/>
</dbReference>
<dbReference type="InterPro" id="IPR035965">
    <property type="entry name" value="PAS-like_dom_sf"/>
</dbReference>
<evidence type="ECO:0000256" key="2">
    <source>
        <dbReference type="ARBA" id="ARBA00012438"/>
    </source>
</evidence>
<evidence type="ECO:0000313" key="12">
    <source>
        <dbReference type="EMBL" id="WNZ24072.1"/>
    </source>
</evidence>
<dbReference type="PROSITE" id="PS50112">
    <property type="entry name" value="PAS"/>
    <property type="match status" value="1"/>
</dbReference>
<dbReference type="SMART" id="SM00387">
    <property type="entry name" value="HATPase_c"/>
    <property type="match status" value="1"/>
</dbReference>
<evidence type="ECO:0000259" key="8">
    <source>
        <dbReference type="PROSITE" id="PS50109"/>
    </source>
</evidence>
<dbReference type="InterPro" id="IPR003594">
    <property type="entry name" value="HATPase_dom"/>
</dbReference>
<organism evidence="12">
    <name type="scientific">Leptolyngbya sp. NK1-12</name>
    <dbReference type="NCBI Taxonomy" id="2547451"/>
    <lineage>
        <taxon>Bacteria</taxon>
        <taxon>Bacillati</taxon>
        <taxon>Cyanobacteriota</taxon>
        <taxon>Cyanophyceae</taxon>
        <taxon>Leptolyngbyales</taxon>
        <taxon>Leptolyngbyaceae</taxon>
        <taxon>Leptolyngbya group</taxon>
        <taxon>Leptolyngbya</taxon>
    </lineage>
</organism>
<dbReference type="AlphaFoldDB" id="A0AA96WV48"/>
<dbReference type="PROSITE" id="PS50109">
    <property type="entry name" value="HIS_KIN"/>
    <property type="match status" value="1"/>
</dbReference>
<dbReference type="InterPro" id="IPR003661">
    <property type="entry name" value="HisK_dim/P_dom"/>
</dbReference>
<dbReference type="PROSITE" id="PS50113">
    <property type="entry name" value="PAC"/>
    <property type="match status" value="1"/>
</dbReference>
<dbReference type="InterPro" id="IPR011006">
    <property type="entry name" value="CheY-like_superfamily"/>
</dbReference>
<dbReference type="GO" id="GO:0006355">
    <property type="term" value="P:regulation of DNA-templated transcription"/>
    <property type="evidence" value="ECO:0007669"/>
    <property type="project" value="InterPro"/>
</dbReference>
<comment type="catalytic activity">
    <reaction evidence="1">
        <text>ATP + protein L-histidine = ADP + protein N-phospho-L-histidine.</text>
        <dbReference type="EC" id="2.7.13.3"/>
    </reaction>
</comment>
<dbReference type="PANTHER" id="PTHR43711:SF26">
    <property type="entry name" value="SENSOR HISTIDINE KINASE RCSC"/>
    <property type="match status" value="1"/>
</dbReference>
<dbReference type="CDD" id="cd00082">
    <property type="entry name" value="HisKA"/>
    <property type="match status" value="1"/>
</dbReference>
<accession>A0AA96WV48</accession>
<evidence type="ECO:0000259" key="10">
    <source>
        <dbReference type="PROSITE" id="PS50112"/>
    </source>
</evidence>
<dbReference type="InterPro" id="IPR036890">
    <property type="entry name" value="HATPase_C_sf"/>
</dbReference>